<evidence type="ECO:0000256" key="1">
    <source>
        <dbReference type="SAM" id="MobiDB-lite"/>
    </source>
</evidence>
<dbReference type="GO" id="GO:0046686">
    <property type="term" value="P:response to cadmium ion"/>
    <property type="evidence" value="ECO:0007669"/>
    <property type="project" value="InterPro"/>
</dbReference>
<dbReference type="AlphaFoldDB" id="A0A482IYF8"/>
<dbReference type="NCBIfam" id="NF045614">
    <property type="entry name" value="efflu_CzcI_Cupr"/>
    <property type="match status" value="1"/>
</dbReference>
<dbReference type="Proteomes" id="UP000253772">
    <property type="component" value="Chromosome c2"/>
</dbReference>
<feature type="compositionally biased region" description="Polar residues" evidence="1">
    <location>
        <begin position="93"/>
        <end position="102"/>
    </location>
</feature>
<dbReference type="RefSeq" id="WP_011229345.1">
    <property type="nucleotide sequence ID" value="NZ_CP026544.1"/>
</dbReference>
<organism evidence="3 4">
    <name type="scientific">Cupriavidus metallidurans</name>
    <dbReference type="NCBI Taxonomy" id="119219"/>
    <lineage>
        <taxon>Bacteria</taxon>
        <taxon>Pseudomonadati</taxon>
        <taxon>Pseudomonadota</taxon>
        <taxon>Betaproteobacteria</taxon>
        <taxon>Burkholderiales</taxon>
        <taxon>Burkholderiaceae</taxon>
        <taxon>Cupriavidus</taxon>
    </lineage>
</organism>
<keyword evidence="2" id="KW-0732">Signal</keyword>
<proteinExistence type="predicted"/>
<gene>
    <name evidence="3" type="primary">czcI</name>
    <name evidence="3" type="ORF">DDF84_023120</name>
</gene>
<accession>A0A482IYF8</accession>
<evidence type="ECO:0000256" key="2">
    <source>
        <dbReference type="SAM" id="SignalP"/>
    </source>
</evidence>
<feature type="signal peptide" evidence="2">
    <location>
        <begin position="1"/>
        <end position="20"/>
    </location>
</feature>
<evidence type="ECO:0000313" key="4">
    <source>
        <dbReference type="Proteomes" id="UP000253772"/>
    </source>
</evidence>
<reference evidence="3 4" key="1">
    <citation type="submission" date="2019-03" db="EMBL/GenBank/DDBJ databases">
        <title>Comparative insights into the high quality Complete genome sequence of highly metal resistant Cupriavidus metallidurans strain BS1 isolated from a gold-copper mine.</title>
        <authorList>
            <person name="Mazhar H.S."/>
            <person name="Rensing C."/>
        </authorList>
    </citation>
    <scope>NUCLEOTIDE SEQUENCE [LARGE SCALE GENOMIC DNA]</scope>
    <source>
        <strain evidence="3 4">BS1</strain>
    </source>
</reference>
<evidence type="ECO:0000313" key="3">
    <source>
        <dbReference type="EMBL" id="QBP12593.1"/>
    </source>
</evidence>
<protein>
    <submittedName>
        <fullName evidence="3">CDF family cobalt-zinc-cadmium transporter CzcI</fullName>
    </submittedName>
</protein>
<feature type="region of interest" description="Disordered" evidence="1">
    <location>
        <begin position="93"/>
        <end position="115"/>
    </location>
</feature>
<sequence>MRRFVLIFVLLILPFQFSWAAAARYCQHEKATATWHLGHHEHRHQQPEGKTDAEKKPFVDTDCGVCHLVSLPFVYGQTQDVLIANRVEVTDTQHSSEFSSLNARAPDRPQWQRLA</sequence>
<dbReference type="EMBL" id="CP037901">
    <property type="protein sequence ID" value="QBP12593.1"/>
    <property type="molecule type" value="Genomic_DNA"/>
</dbReference>
<feature type="chain" id="PRO_5030094872" evidence="2">
    <location>
        <begin position="21"/>
        <end position="115"/>
    </location>
</feature>
<dbReference type="GeneID" id="60820447"/>
<dbReference type="OrthoDB" id="6717343at2"/>
<name>A0A482IYF8_9BURK</name>
<dbReference type="InterPro" id="IPR055013">
    <property type="entry name" value="CzcI"/>
</dbReference>
<dbReference type="GeneID" id="98407037"/>